<name>A0A803PTJ3_CANSA</name>
<sequence length="263" mass="29318">MWGIGNLSGFMNTKYQGKLLNIGFSLIVDRLTQPVVDPTHQEVAEVLGSLSVQDRDWRLLCTTAKQQEQKLIPEDAKLHREPVYKEPSEKLKEKIDKHLSKQTSQPTSEMTFLKQAQVLNRKPKTGTEMKSPIIPQKRKSEVVVTPATNFSKKLAELQAKLSQSKVKELTRGLETEKENGKKQYDQAVSDYIYTTLAKVPDFNFSVLGAKVAKMAEAFRAMSPTKTQGCGGNRFREEAETADTEEVADRAASKVADDSTAPTA</sequence>
<evidence type="ECO:0000256" key="1">
    <source>
        <dbReference type="SAM" id="MobiDB-lite"/>
    </source>
</evidence>
<evidence type="ECO:0000313" key="3">
    <source>
        <dbReference type="Proteomes" id="UP000596661"/>
    </source>
</evidence>
<dbReference type="EnsemblPlants" id="evm.model.06.1210">
    <property type="protein sequence ID" value="cds.evm.model.06.1210"/>
    <property type="gene ID" value="evm.TU.06.1210"/>
</dbReference>
<reference evidence="2" key="1">
    <citation type="submission" date="2018-11" db="EMBL/GenBank/DDBJ databases">
        <authorList>
            <person name="Grassa J C."/>
        </authorList>
    </citation>
    <scope>NUCLEOTIDE SEQUENCE [LARGE SCALE GENOMIC DNA]</scope>
</reference>
<feature type="region of interest" description="Disordered" evidence="1">
    <location>
        <begin position="223"/>
        <end position="263"/>
    </location>
</feature>
<proteinExistence type="predicted"/>
<feature type="compositionally biased region" description="Basic and acidic residues" evidence="1">
    <location>
        <begin position="246"/>
        <end position="256"/>
    </location>
</feature>
<reference evidence="2" key="2">
    <citation type="submission" date="2021-03" db="UniProtKB">
        <authorList>
            <consortium name="EnsemblPlants"/>
        </authorList>
    </citation>
    <scope>IDENTIFICATION</scope>
</reference>
<dbReference type="Gramene" id="evm.model.06.1210">
    <property type="protein sequence ID" value="cds.evm.model.06.1210"/>
    <property type="gene ID" value="evm.TU.06.1210"/>
</dbReference>
<accession>A0A803PTJ3</accession>
<dbReference type="Proteomes" id="UP000596661">
    <property type="component" value="Chromosome 6"/>
</dbReference>
<keyword evidence="3" id="KW-1185">Reference proteome</keyword>
<evidence type="ECO:0000313" key="2">
    <source>
        <dbReference type="EnsemblPlants" id="cds.evm.model.06.1210"/>
    </source>
</evidence>
<dbReference type="AlphaFoldDB" id="A0A803PTJ3"/>
<protein>
    <submittedName>
        <fullName evidence="2">Uncharacterized protein</fullName>
    </submittedName>
</protein>
<organism evidence="2 3">
    <name type="scientific">Cannabis sativa</name>
    <name type="common">Hemp</name>
    <name type="synonym">Marijuana</name>
    <dbReference type="NCBI Taxonomy" id="3483"/>
    <lineage>
        <taxon>Eukaryota</taxon>
        <taxon>Viridiplantae</taxon>
        <taxon>Streptophyta</taxon>
        <taxon>Embryophyta</taxon>
        <taxon>Tracheophyta</taxon>
        <taxon>Spermatophyta</taxon>
        <taxon>Magnoliopsida</taxon>
        <taxon>eudicotyledons</taxon>
        <taxon>Gunneridae</taxon>
        <taxon>Pentapetalae</taxon>
        <taxon>rosids</taxon>
        <taxon>fabids</taxon>
        <taxon>Rosales</taxon>
        <taxon>Cannabaceae</taxon>
        <taxon>Cannabis</taxon>
    </lineage>
</organism>
<dbReference type="EMBL" id="UZAU01000598">
    <property type="status" value="NOT_ANNOTATED_CDS"/>
    <property type="molecule type" value="Genomic_DNA"/>
</dbReference>